<accession>A0A835QNF5</accession>
<gene>
    <name evidence="2" type="ORF">HPP92_016314</name>
</gene>
<dbReference type="AlphaFoldDB" id="A0A835QNF5"/>
<comment type="caution">
    <text evidence="2">The sequence shown here is derived from an EMBL/GenBank/DDBJ whole genome shotgun (WGS) entry which is preliminary data.</text>
</comment>
<reference evidence="2 3" key="1">
    <citation type="journal article" date="2020" name="Nat. Food">
        <title>A phased Vanilla planifolia genome enables genetic improvement of flavour and production.</title>
        <authorList>
            <person name="Hasing T."/>
            <person name="Tang H."/>
            <person name="Brym M."/>
            <person name="Khazi F."/>
            <person name="Huang T."/>
            <person name="Chambers A.H."/>
        </authorList>
    </citation>
    <scope>NUCLEOTIDE SEQUENCE [LARGE SCALE GENOMIC DNA]</scope>
    <source>
        <tissue evidence="2">Leaf</tissue>
    </source>
</reference>
<dbReference type="Proteomes" id="UP000639772">
    <property type="component" value="Unassembled WGS sequence"/>
</dbReference>
<keyword evidence="1" id="KW-0472">Membrane</keyword>
<sequence length="122" mass="13344">MGRTLKLATTLAGEAAGALMSSPHSPRSRLPVAAPRQLQRMAVRRRRDGRIGLETILEEDPSLGSEANEECFSTSGKSSHAGFRDQFGGGLGIKYREMSPFVLFLLFLVIPFVVVFSYGENQ</sequence>
<feature type="transmembrane region" description="Helical" evidence="1">
    <location>
        <begin position="101"/>
        <end position="119"/>
    </location>
</feature>
<evidence type="ECO:0000313" key="2">
    <source>
        <dbReference type="EMBL" id="KAG0471768.1"/>
    </source>
</evidence>
<protein>
    <submittedName>
        <fullName evidence="2">Uncharacterized protein</fullName>
    </submittedName>
</protein>
<evidence type="ECO:0000313" key="3">
    <source>
        <dbReference type="Proteomes" id="UP000639772"/>
    </source>
</evidence>
<keyword evidence="1" id="KW-1133">Transmembrane helix</keyword>
<proteinExistence type="predicted"/>
<keyword evidence="1" id="KW-0812">Transmembrane</keyword>
<dbReference type="EMBL" id="JADCNM010000008">
    <property type="protein sequence ID" value="KAG0471768.1"/>
    <property type="molecule type" value="Genomic_DNA"/>
</dbReference>
<name>A0A835QNF5_VANPL</name>
<evidence type="ECO:0000256" key="1">
    <source>
        <dbReference type="SAM" id="Phobius"/>
    </source>
</evidence>
<organism evidence="2 3">
    <name type="scientific">Vanilla planifolia</name>
    <name type="common">Vanilla</name>
    <dbReference type="NCBI Taxonomy" id="51239"/>
    <lineage>
        <taxon>Eukaryota</taxon>
        <taxon>Viridiplantae</taxon>
        <taxon>Streptophyta</taxon>
        <taxon>Embryophyta</taxon>
        <taxon>Tracheophyta</taxon>
        <taxon>Spermatophyta</taxon>
        <taxon>Magnoliopsida</taxon>
        <taxon>Liliopsida</taxon>
        <taxon>Asparagales</taxon>
        <taxon>Orchidaceae</taxon>
        <taxon>Vanilloideae</taxon>
        <taxon>Vanilleae</taxon>
        <taxon>Vanilla</taxon>
    </lineage>
</organism>